<keyword evidence="1" id="KW-0255">Endonuclease</keyword>
<evidence type="ECO:0000313" key="1">
    <source>
        <dbReference type="EMBL" id="PJJ74723.1"/>
    </source>
</evidence>
<sequence length="199" mass="23029">MKFLIKNSEIFSDIEAEKPKFNTYVSPLLNLANQFAQATRPHKVGKMSELIKQFTGNKLSEWEEFYLKNYPNAISRAVKEIRYKINEFKETIENITDETIEDWVKDLVIVKTFAGLRFQMAILKKISESLGGVEYRLATLNEESKGIDGYIGKYAVSIKPRTYEGKQSLPEEIQADIIIYYKKTKNGIQVEFDEHKLKG</sequence>
<organism evidence="1 2">
    <name type="scientific">Thermoflavifilum aggregans</name>
    <dbReference type="NCBI Taxonomy" id="454188"/>
    <lineage>
        <taxon>Bacteria</taxon>
        <taxon>Pseudomonadati</taxon>
        <taxon>Bacteroidota</taxon>
        <taxon>Chitinophagia</taxon>
        <taxon>Chitinophagales</taxon>
        <taxon>Chitinophagaceae</taxon>
        <taxon>Thermoflavifilum</taxon>
    </lineage>
</organism>
<dbReference type="Pfam" id="PF09568">
    <property type="entry name" value="RE_MjaI"/>
    <property type="match status" value="1"/>
</dbReference>
<dbReference type="GO" id="GO:0009036">
    <property type="term" value="F:type II site-specific deoxyribonuclease activity"/>
    <property type="evidence" value="ECO:0007669"/>
    <property type="project" value="InterPro"/>
</dbReference>
<proteinExistence type="predicted"/>
<keyword evidence="1" id="KW-0540">Nuclease</keyword>
<keyword evidence="1" id="KW-0378">Hydrolase</keyword>
<protein>
    <submittedName>
        <fullName evidence="1">MjaI restriction endonuclease</fullName>
    </submittedName>
</protein>
<evidence type="ECO:0000313" key="2">
    <source>
        <dbReference type="Proteomes" id="UP000230000"/>
    </source>
</evidence>
<dbReference type="Proteomes" id="UP000230000">
    <property type="component" value="Unassembled WGS sequence"/>
</dbReference>
<reference evidence="1 2" key="1">
    <citation type="submission" date="2017-11" db="EMBL/GenBank/DDBJ databases">
        <title>Genomic Encyclopedia of Archaeal and Bacterial Type Strains, Phase II (KMG-II): From Individual Species to Whole Genera.</title>
        <authorList>
            <person name="Goeker M."/>
        </authorList>
    </citation>
    <scope>NUCLEOTIDE SEQUENCE [LARGE SCALE GENOMIC DNA]</scope>
    <source>
        <strain evidence="1 2">DSM 27268</strain>
    </source>
</reference>
<dbReference type="EMBL" id="PGFG01000001">
    <property type="protein sequence ID" value="PJJ74723.1"/>
    <property type="molecule type" value="Genomic_DNA"/>
</dbReference>
<accession>A0A2M9CS43</accession>
<keyword evidence="2" id="KW-1185">Reference proteome</keyword>
<comment type="caution">
    <text evidence="1">The sequence shown here is derived from an EMBL/GenBank/DDBJ whole genome shotgun (WGS) entry which is preliminary data.</text>
</comment>
<dbReference type="AlphaFoldDB" id="A0A2M9CS43"/>
<dbReference type="OrthoDB" id="1708084at2"/>
<dbReference type="InterPro" id="IPR019068">
    <property type="entry name" value="Restrct_endonuc_II_MjaI"/>
</dbReference>
<name>A0A2M9CS43_9BACT</name>
<dbReference type="RefSeq" id="WP_100313425.1">
    <property type="nucleotide sequence ID" value="NZ_PGFG01000001.1"/>
</dbReference>
<gene>
    <name evidence="1" type="ORF">BXY57_0285</name>
</gene>
<dbReference type="GO" id="GO:0003677">
    <property type="term" value="F:DNA binding"/>
    <property type="evidence" value="ECO:0007669"/>
    <property type="project" value="InterPro"/>
</dbReference>
<dbReference type="GO" id="GO:0009307">
    <property type="term" value="P:DNA restriction-modification system"/>
    <property type="evidence" value="ECO:0007669"/>
    <property type="project" value="InterPro"/>
</dbReference>